<gene>
    <name evidence="8" type="ORF">HMPREF1316_2645</name>
</gene>
<dbReference type="InterPro" id="IPR019264">
    <property type="entry name" value="DUF2179"/>
</dbReference>
<dbReference type="STRING" id="1125712.HMPREF1316_2645"/>
<feature type="transmembrane region" description="Helical" evidence="6">
    <location>
        <begin position="31"/>
        <end position="52"/>
    </location>
</feature>
<dbReference type="InterPro" id="IPR003740">
    <property type="entry name" value="YitT"/>
</dbReference>
<proteinExistence type="predicted"/>
<protein>
    <submittedName>
        <fullName evidence="8">PF10035 family protein</fullName>
    </submittedName>
</protein>
<evidence type="ECO:0000256" key="6">
    <source>
        <dbReference type="SAM" id="Phobius"/>
    </source>
</evidence>
<evidence type="ECO:0000256" key="1">
    <source>
        <dbReference type="ARBA" id="ARBA00004651"/>
    </source>
</evidence>
<dbReference type="eggNOG" id="COG1284">
    <property type="taxonomic scope" value="Bacteria"/>
</dbReference>
<dbReference type="PIRSF" id="PIRSF006483">
    <property type="entry name" value="Membrane_protein_YitT"/>
    <property type="match status" value="1"/>
</dbReference>
<comment type="caution">
    <text evidence="8">The sequence shown here is derived from an EMBL/GenBank/DDBJ whole genome shotgun (WGS) entry which is preliminary data.</text>
</comment>
<reference evidence="8 9" key="1">
    <citation type="submission" date="2013-08" db="EMBL/GenBank/DDBJ databases">
        <authorList>
            <person name="Durkin A.S."/>
            <person name="Haft D.R."/>
            <person name="McCorrison J."/>
            <person name="Torralba M."/>
            <person name="Gillis M."/>
            <person name="Haft D.H."/>
            <person name="Methe B."/>
            <person name="Sutton G."/>
            <person name="Nelson K.E."/>
        </authorList>
    </citation>
    <scope>NUCLEOTIDE SEQUENCE [LARGE SCALE GENOMIC DNA]</scope>
    <source>
        <strain evidence="8 9">F0195</strain>
    </source>
</reference>
<evidence type="ECO:0000259" key="7">
    <source>
        <dbReference type="Pfam" id="PF10035"/>
    </source>
</evidence>
<comment type="subcellular location">
    <subcellularLocation>
        <location evidence="1">Cell membrane</location>
        <topology evidence="1">Multi-pass membrane protein</topology>
    </subcellularLocation>
</comment>
<feature type="domain" description="DUF2179" evidence="7">
    <location>
        <begin position="250"/>
        <end position="304"/>
    </location>
</feature>
<dbReference type="Proteomes" id="UP000016638">
    <property type="component" value="Unassembled WGS sequence"/>
</dbReference>
<dbReference type="PANTHER" id="PTHR33545:SF5">
    <property type="entry name" value="UPF0750 MEMBRANE PROTEIN YITT"/>
    <property type="match status" value="1"/>
</dbReference>
<evidence type="ECO:0000256" key="4">
    <source>
        <dbReference type="ARBA" id="ARBA00022989"/>
    </source>
</evidence>
<organism evidence="8 9">
    <name type="scientific">Olsenella profusa F0195</name>
    <dbReference type="NCBI Taxonomy" id="1125712"/>
    <lineage>
        <taxon>Bacteria</taxon>
        <taxon>Bacillati</taxon>
        <taxon>Actinomycetota</taxon>
        <taxon>Coriobacteriia</taxon>
        <taxon>Coriobacteriales</taxon>
        <taxon>Atopobiaceae</taxon>
        <taxon>Olsenella</taxon>
    </lineage>
</organism>
<feature type="transmembrane region" description="Helical" evidence="6">
    <location>
        <begin position="138"/>
        <end position="159"/>
    </location>
</feature>
<evidence type="ECO:0000256" key="3">
    <source>
        <dbReference type="ARBA" id="ARBA00022692"/>
    </source>
</evidence>
<dbReference type="Pfam" id="PF10035">
    <property type="entry name" value="DUF2179"/>
    <property type="match status" value="1"/>
</dbReference>
<evidence type="ECO:0000256" key="2">
    <source>
        <dbReference type="ARBA" id="ARBA00022475"/>
    </source>
</evidence>
<keyword evidence="3 6" id="KW-0812">Transmembrane</keyword>
<evidence type="ECO:0000313" key="8">
    <source>
        <dbReference type="EMBL" id="ERL09557.1"/>
    </source>
</evidence>
<dbReference type="InterPro" id="IPR015867">
    <property type="entry name" value="N-reg_PII/ATP_PRibTrfase_C"/>
</dbReference>
<dbReference type="Gene3D" id="3.30.70.120">
    <property type="match status" value="1"/>
</dbReference>
<feature type="transmembrane region" description="Helical" evidence="6">
    <location>
        <begin position="180"/>
        <end position="198"/>
    </location>
</feature>
<accession>U2V2G4</accession>
<dbReference type="Pfam" id="PF02588">
    <property type="entry name" value="YitT_membrane"/>
    <property type="match status" value="1"/>
</dbReference>
<keyword evidence="5 6" id="KW-0472">Membrane</keyword>
<sequence>MGTGREAQFRMEGELIDKALGLGRYAWARRIVTGCAVTVSAFLQAFTLIVFVQPAGLLSSGFTGLAILVDRVASLCGLSFPTFVGMVVFNLPVAALCWRHISRRFVLFSMAQVFLAAFFLRVLPAATLTGLISFDSRFLDVVFGGFLYGLAIALALKGGASTAGTDFISLMVSNRTGKTIWTQIFAGNCVMLTIFGALFGWESAAWSIIFQFVSTSTIDTLYRRYKRVTLQVTTRRPMEVMAAYQARYHHGVSCVEAFGGYHHQRMWLLNTVVSAYEQDDIVRLMRAVDPHAVINVLRTESFHGGFYRARVDEPLPQELPHDEGVVCRGK</sequence>
<dbReference type="RefSeq" id="WP_021725539.1">
    <property type="nucleotide sequence ID" value="NZ_AWEZ01000028.1"/>
</dbReference>
<evidence type="ECO:0000313" key="9">
    <source>
        <dbReference type="Proteomes" id="UP000016638"/>
    </source>
</evidence>
<dbReference type="AlphaFoldDB" id="U2V2G4"/>
<dbReference type="InterPro" id="IPR051461">
    <property type="entry name" value="UPF0750_membrane"/>
</dbReference>
<feature type="transmembrane region" description="Helical" evidence="6">
    <location>
        <begin position="72"/>
        <end position="98"/>
    </location>
</feature>
<feature type="transmembrane region" description="Helical" evidence="6">
    <location>
        <begin position="105"/>
        <end position="126"/>
    </location>
</feature>
<keyword evidence="2" id="KW-1003">Cell membrane</keyword>
<keyword evidence="4 6" id="KW-1133">Transmembrane helix</keyword>
<evidence type="ECO:0000256" key="5">
    <source>
        <dbReference type="ARBA" id="ARBA00023136"/>
    </source>
</evidence>
<dbReference type="CDD" id="cd16379">
    <property type="entry name" value="YitT_C_like"/>
    <property type="match status" value="1"/>
</dbReference>
<dbReference type="GO" id="GO:0005886">
    <property type="term" value="C:plasma membrane"/>
    <property type="evidence" value="ECO:0007669"/>
    <property type="project" value="UniProtKB-SubCell"/>
</dbReference>
<dbReference type="PATRIC" id="fig|1125712.3.peg.689"/>
<dbReference type="PANTHER" id="PTHR33545">
    <property type="entry name" value="UPF0750 MEMBRANE PROTEIN YITT-RELATED"/>
    <property type="match status" value="1"/>
</dbReference>
<keyword evidence="9" id="KW-1185">Reference proteome</keyword>
<dbReference type="EMBL" id="AWEZ01000028">
    <property type="protein sequence ID" value="ERL09557.1"/>
    <property type="molecule type" value="Genomic_DNA"/>
</dbReference>
<name>U2V2G4_9ACTN</name>